<protein>
    <recommendedName>
        <fullName evidence="4">Transmembrane protein</fullName>
    </recommendedName>
</protein>
<feature type="transmembrane region" description="Helical" evidence="1">
    <location>
        <begin position="53"/>
        <end position="78"/>
    </location>
</feature>
<evidence type="ECO:0000313" key="3">
    <source>
        <dbReference type="Proteomes" id="UP000006772"/>
    </source>
</evidence>
<dbReference type="AlphaFoldDB" id="A0AAI9IHU7"/>
<evidence type="ECO:0000256" key="1">
    <source>
        <dbReference type="SAM" id="Phobius"/>
    </source>
</evidence>
<reference evidence="2 3" key="1">
    <citation type="journal article" date="2013" name="Front. Microbiol.">
        <title>The genome of the endophytic bacterium H. frisingense GSF30(T) identifies diverse strategies in the Herbaspirillum genus to interact with plants.</title>
        <authorList>
            <person name="Straub D."/>
            <person name="Rothballer M."/>
            <person name="Hartmann A."/>
            <person name="Ludewig U."/>
        </authorList>
    </citation>
    <scope>NUCLEOTIDE SEQUENCE [LARGE SCALE GENOMIC DNA]</scope>
    <source>
        <strain evidence="2 3">GSF30</strain>
    </source>
</reference>
<evidence type="ECO:0000313" key="2">
    <source>
        <dbReference type="EMBL" id="EOA06437.1"/>
    </source>
</evidence>
<accession>A0AAI9IHU7</accession>
<gene>
    <name evidence="2" type="ORF">HFRIS_001719</name>
</gene>
<organism evidence="2 3">
    <name type="scientific">Herbaspirillum frisingense GSF30</name>
    <dbReference type="NCBI Taxonomy" id="864073"/>
    <lineage>
        <taxon>Bacteria</taxon>
        <taxon>Pseudomonadati</taxon>
        <taxon>Pseudomonadota</taxon>
        <taxon>Betaproteobacteria</taxon>
        <taxon>Burkholderiales</taxon>
        <taxon>Oxalobacteraceae</taxon>
        <taxon>Herbaspirillum</taxon>
    </lineage>
</organism>
<keyword evidence="1" id="KW-0472">Membrane</keyword>
<name>A0AAI9IHU7_9BURK</name>
<dbReference type="EMBL" id="AEEC02000002">
    <property type="protein sequence ID" value="EOA06437.1"/>
    <property type="molecule type" value="Genomic_DNA"/>
</dbReference>
<dbReference type="Proteomes" id="UP000006772">
    <property type="component" value="Unassembled WGS sequence"/>
</dbReference>
<keyword evidence="1" id="KW-0812">Transmembrane</keyword>
<keyword evidence="1" id="KW-1133">Transmembrane helix</keyword>
<feature type="transmembrane region" description="Helical" evidence="1">
    <location>
        <begin position="90"/>
        <end position="111"/>
    </location>
</feature>
<sequence length="123" mass="13427">MKIVKLKYPRLLGFVILMLASLGLGSLLATHGFSLLLVVLAGMLLVHYSRPSLVGWVLFICFIVAPVVVLGVIAFSFFEFSRALRGFRDPYEIIFIWAAAATGVAVLIGFVTQVLRVGNEDGQ</sequence>
<comment type="caution">
    <text evidence="2">The sequence shown here is derived from an EMBL/GenBank/DDBJ whole genome shotgun (WGS) entry which is preliminary data.</text>
</comment>
<proteinExistence type="predicted"/>
<evidence type="ECO:0008006" key="4">
    <source>
        <dbReference type="Google" id="ProtNLM"/>
    </source>
</evidence>
<feature type="transmembrane region" description="Helical" evidence="1">
    <location>
        <begin position="12"/>
        <end position="41"/>
    </location>
</feature>